<evidence type="ECO:0000256" key="3">
    <source>
        <dbReference type="ARBA" id="ARBA00023235"/>
    </source>
</evidence>
<dbReference type="InterPro" id="IPR029065">
    <property type="entry name" value="Enolase_C-like"/>
</dbReference>
<dbReference type="PANTHER" id="PTHR48073">
    <property type="entry name" value="O-SUCCINYLBENZOATE SYNTHASE-RELATED"/>
    <property type="match status" value="1"/>
</dbReference>
<dbReference type="InterPro" id="IPR029017">
    <property type="entry name" value="Enolase-like_N"/>
</dbReference>
<keyword evidence="6" id="KW-1185">Reference proteome</keyword>
<feature type="domain" description="Mandelate racemase/muconate lactonizing enzyme C-terminal" evidence="4">
    <location>
        <begin position="154"/>
        <end position="247"/>
    </location>
</feature>
<keyword evidence="2" id="KW-0479">Metal-binding</keyword>
<proteinExistence type="inferred from homology"/>
<dbReference type="InterPro" id="IPR013341">
    <property type="entry name" value="Mandelate_racemase_N_dom"/>
</dbReference>
<evidence type="ECO:0000313" key="5">
    <source>
        <dbReference type="EMBL" id="CAK9026250.1"/>
    </source>
</evidence>
<dbReference type="SFLD" id="SFLDG00180">
    <property type="entry name" value="muconate_cycloisomerase"/>
    <property type="match status" value="1"/>
</dbReference>
<dbReference type="InterPro" id="IPR034620">
    <property type="entry name" value="Cis-3-h-L-Pro_dehydratase"/>
</dbReference>
<comment type="similarity">
    <text evidence="1">Belongs to the mandelate racemase/muconate lactonizing enzyme family.</text>
</comment>
<keyword evidence="3" id="KW-0413">Isomerase</keyword>
<name>A0ABP0KHF4_9DINO</name>
<evidence type="ECO:0000313" key="6">
    <source>
        <dbReference type="Proteomes" id="UP001642464"/>
    </source>
</evidence>
<evidence type="ECO:0000256" key="1">
    <source>
        <dbReference type="ARBA" id="ARBA00008031"/>
    </source>
</evidence>
<dbReference type="Gene3D" id="3.30.390.10">
    <property type="entry name" value="Enolase-like, N-terminal domain"/>
    <property type="match status" value="1"/>
</dbReference>
<dbReference type="SFLD" id="SFLDS00001">
    <property type="entry name" value="Enolase"/>
    <property type="match status" value="1"/>
</dbReference>
<reference evidence="5 6" key="1">
    <citation type="submission" date="2024-02" db="EMBL/GenBank/DDBJ databases">
        <authorList>
            <person name="Chen Y."/>
            <person name="Shah S."/>
            <person name="Dougan E. K."/>
            <person name="Thang M."/>
            <person name="Chan C."/>
        </authorList>
    </citation>
    <scope>NUCLEOTIDE SEQUENCE [LARGE SCALE GENOMIC DNA]</scope>
</reference>
<dbReference type="NCBIfam" id="NF043002">
    <property type="entry name" value="HProlDhtase"/>
    <property type="match status" value="1"/>
</dbReference>
<gene>
    <name evidence="5" type="ORF">SCF082_LOCUS17419</name>
</gene>
<evidence type="ECO:0000259" key="4">
    <source>
        <dbReference type="SMART" id="SM00922"/>
    </source>
</evidence>
<dbReference type="SUPFAM" id="SSF51604">
    <property type="entry name" value="Enolase C-terminal domain-like"/>
    <property type="match status" value="1"/>
</dbReference>
<dbReference type="InterPro" id="IPR036849">
    <property type="entry name" value="Enolase-like_C_sf"/>
</dbReference>
<dbReference type="SMART" id="SM00922">
    <property type="entry name" value="MR_MLE"/>
    <property type="match status" value="1"/>
</dbReference>
<dbReference type="Pfam" id="PF13378">
    <property type="entry name" value="MR_MLE_C"/>
    <property type="match status" value="1"/>
</dbReference>
<dbReference type="SUPFAM" id="SSF54826">
    <property type="entry name" value="Enolase N-terminal domain-like"/>
    <property type="match status" value="1"/>
</dbReference>
<evidence type="ECO:0000256" key="2">
    <source>
        <dbReference type="ARBA" id="ARBA00022723"/>
    </source>
</evidence>
<dbReference type="InterPro" id="IPR013342">
    <property type="entry name" value="Mandelate_racemase_C"/>
</dbReference>
<accession>A0ABP0KHF4</accession>
<dbReference type="Proteomes" id="UP001642464">
    <property type="component" value="Unassembled WGS sequence"/>
</dbReference>
<dbReference type="PANTHER" id="PTHR48073:SF2">
    <property type="entry name" value="O-SUCCINYLBENZOATE SYNTHASE"/>
    <property type="match status" value="1"/>
</dbReference>
<dbReference type="EMBL" id="CAXAMM010011465">
    <property type="protein sequence ID" value="CAK9026250.1"/>
    <property type="molecule type" value="Genomic_DNA"/>
</dbReference>
<dbReference type="Pfam" id="PF02746">
    <property type="entry name" value="MR_MLE_N"/>
    <property type="match status" value="1"/>
</dbReference>
<organism evidence="5 6">
    <name type="scientific">Durusdinium trenchii</name>
    <dbReference type="NCBI Taxonomy" id="1381693"/>
    <lineage>
        <taxon>Eukaryota</taxon>
        <taxon>Sar</taxon>
        <taxon>Alveolata</taxon>
        <taxon>Dinophyceae</taxon>
        <taxon>Suessiales</taxon>
        <taxon>Symbiodiniaceae</taxon>
        <taxon>Durusdinium</taxon>
    </lineage>
</organism>
<dbReference type="Gene3D" id="3.20.20.120">
    <property type="entry name" value="Enolase-like C-terminal domain"/>
    <property type="match status" value="1"/>
</dbReference>
<protein>
    <submittedName>
        <fullName evidence="5">Cis-3-hydroxy-L-proline dehydratase (C3LHyp dehydratase) (C3LHypD)</fullName>
    </submittedName>
</protein>
<sequence length="378" mass="41196">MPTVVGGGGGVRITEVSVFKVDLPLHEGRYNWSGGKGVEVFDCTVVRIRTNRGIDGFGEVTPLGPFYLPAFAEGARTGIKELVPHLLGMDPTQLGKVNQVMDAALLGHPYVKSAIDMACWDIFGKVTDQPVCMLLGGRFGEWVDLYRAISQDEPDKMAASVLKYRGEGYRKFQLKVGGTIEEDIARIRAVAGALEPGDILVADANTGWKTHEAARVTAAVRDIDVYIEQPCRSYEECLTIRRRIAHPFILDENIDSLEMLLKAHAEGAMDCINLKISKVGGLTKARQIRDLCVSLGYPMTIEDSWGGDIVTAAIAHLAHSTPEPFRFSSTDFNSYVTISTAKGAPFRTDGKMRASTEPGLGIQPRMDVLGDPVFTIGH</sequence>
<dbReference type="InterPro" id="IPR054855">
    <property type="entry name" value="HProlDhtase"/>
</dbReference>
<comment type="caution">
    <text evidence="5">The sequence shown here is derived from an EMBL/GenBank/DDBJ whole genome shotgun (WGS) entry which is preliminary data.</text>
</comment>
<dbReference type="SFLD" id="SFLDF00555">
    <property type="entry name" value="cis-3-hydroxy-L-proline_dehydr"/>
    <property type="match status" value="1"/>
</dbReference>